<dbReference type="EMBL" id="WOGU01000009">
    <property type="protein sequence ID" value="MUN63844.1"/>
    <property type="molecule type" value="Genomic_DNA"/>
</dbReference>
<name>A0A6N8GSN1_9MICC</name>
<dbReference type="AlphaFoldDB" id="A0A6N8GSN1"/>
<accession>A0A6N8GSN1</accession>
<evidence type="ECO:0000313" key="2">
    <source>
        <dbReference type="Proteomes" id="UP000436989"/>
    </source>
</evidence>
<gene>
    <name evidence="1" type="ORF">GMA12_11970</name>
</gene>
<organism evidence="1 2">
    <name type="scientific">Kocuria sediminis</name>
    <dbReference type="NCBI Taxonomy" id="1038857"/>
    <lineage>
        <taxon>Bacteria</taxon>
        <taxon>Bacillati</taxon>
        <taxon>Actinomycetota</taxon>
        <taxon>Actinomycetes</taxon>
        <taxon>Micrococcales</taxon>
        <taxon>Micrococcaceae</taxon>
        <taxon>Kocuria</taxon>
    </lineage>
</organism>
<proteinExistence type="predicted"/>
<keyword evidence="2" id="KW-1185">Reference proteome</keyword>
<protein>
    <submittedName>
        <fullName evidence="1">Uncharacterized protein</fullName>
    </submittedName>
</protein>
<evidence type="ECO:0000313" key="1">
    <source>
        <dbReference type="EMBL" id="MUN63844.1"/>
    </source>
</evidence>
<reference evidence="1 2" key="1">
    <citation type="submission" date="2019-12" db="EMBL/GenBank/DDBJ databases">
        <authorList>
            <person name="Shi Y."/>
        </authorList>
    </citation>
    <scope>NUCLEOTIDE SEQUENCE [LARGE SCALE GENOMIC DNA]</scope>
    <source>
        <strain evidence="1 2">JCM 17929</strain>
    </source>
</reference>
<sequence>MIGFPSLLVAIAFSALVLPDLWSALLPVTAMTGAMAFRVRRSWVHLRAPHTADRTG</sequence>
<comment type="caution">
    <text evidence="1">The sequence shown here is derived from an EMBL/GenBank/DDBJ whole genome shotgun (WGS) entry which is preliminary data.</text>
</comment>
<dbReference type="Proteomes" id="UP000436989">
    <property type="component" value="Unassembled WGS sequence"/>
</dbReference>